<protein>
    <submittedName>
        <fullName evidence="1">Uncharacterized protein</fullName>
    </submittedName>
</protein>
<evidence type="ECO:0000313" key="1">
    <source>
        <dbReference type="EMBL" id="ADZ82601.1"/>
    </source>
</evidence>
<dbReference type="EMBL" id="CP002582">
    <property type="protein sequence ID" value="ADZ82601.1"/>
    <property type="molecule type" value="Genomic_DNA"/>
</dbReference>
<reference evidence="1 2" key="1">
    <citation type="journal article" date="2011" name="J. Bacteriol.">
        <title>Complete genome sequence of the cellulose-degrading bacterium Cellulosilyticum lentocellum.</title>
        <authorList>
            <consortium name="US DOE Joint Genome Institute"/>
            <person name="Miller D.A."/>
            <person name="Suen G."/>
            <person name="Bruce D."/>
            <person name="Copeland A."/>
            <person name="Cheng J.F."/>
            <person name="Detter C."/>
            <person name="Goodwin L.A."/>
            <person name="Han C.S."/>
            <person name="Hauser L.J."/>
            <person name="Land M.L."/>
            <person name="Lapidus A."/>
            <person name="Lucas S."/>
            <person name="Meincke L."/>
            <person name="Pitluck S."/>
            <person name="Tapia R."/>
            <person name="Teshima H."/>
            <person name="Woyke T."/>
            <person name="Fox B.G."/>
            <person name="Angert E.R."/>
            <person name="Currie C.R."/>
        </authorList>
    </citation>
    <scope>NUCLEOTIDE SEQUENCE [LARGE SCALE GENOMIC DNA]</scope>
    <source>
        <strain evidence="2">ATCC 49066 / DSM 5427 / NCIMB 11756 / RHM5</strain>
    </source>
</reference>
<keyword evidence="2" id="KW-1185">Reference proteome</keyword>
<dbReference type="eggNOG" id="ENOG5032YC9">
    <property type="taxonomic scope" value="Bacteria"/>
</dbReference>
<sequence>MIRRDTDKHLLYVKMYESAKESNDKDHFLKGVFNGVRAVDTLLYENTYTKEQLETGCKLSDEVQELLKQATPRQIMQLFPIHKEYDGEKWSQKDYFSTMKYLKGLELDKSIGDNLEEFLWHYYHWDIMQFYIIYDTYHREREYQEYQNKAERFHKEIKAKAKEINHIGELVMNGLEIIKDSDRRIAAIKEKIQSKSSIVNFIERIKLKKMEHRRYVDWVYCKFLSDYKEDLLVEYASIEGWDEYIEELAKADRGKANEAIGVRNRLLNKCY</sequence>
<dbReference type="RefSeq" id="WP_013655902.1">
    <property type="nucleotide sequence ID" value="NC_015275.1"/>
</dbReference>
<gene>
    <name evidence="1" type="ordered locus">Clole_0868</name>
</gene>
<dbReference type="AlphaFoldDB" id="F2JQ53"/>
<organism evidence="1 2">
    <name type="scientific">Cellulosilyticum lentocellum (strain ATCC 49066 / DSM 5427 / NCIMB 11756 / RHM5)</name>
    <name type="common">Clostridium lentocellum</name>
    <dbReference type="NCBI Taxonomy" id="642492"/>
    <lineage>
        <taxon>Bacteria</taxon>
        <taxon>Bacillati</taxon>
        <taxon>Bacillota</taxon>
        <taxon>Clostridia</taxon>
        <taxon>Lachnospirales</taxon>
        <taxon>Cellulosilyticaceae</taxon>
        <taxon>Cellulosilyticum</taxon>
    </lineage>
</organism>
<accession>F2JQ53</accession>
<dbReference type="KEGG" id="cle:Clole_0868"/>
<dbReference type="Proteomes" id="UP000008467">
    <property type="component" value="Chromosome"/>
</dbReference>
<dbReference type="HOGENOM" id="CLU_1025621_0_0_9"/>
<name>F2JQ53_CELLD</name>
<dbReference type="STRING" id="642492.Clole_0868"/>
<evidence type="ECO:0000313" key="2">
    <source>
        <dbReference type="Proteomes" id="UP000008467"/>
    </source>
</evidence>
<proteinExistence type="predicted"/>